<keyword evidence="2" id="KW-1133">Transmembrane helix</keyword>
<keyword evidence="4" id="KW-1185">Reference proteome</keyword>
<feature type="compositionally biased region" description="Polar residues" evidence="1">
    <location>
        <begin position="1"/>
        <end position="20"/>
    </location>
</feature>
<gene>
    <name evidence="3" type="ORF">K504DRAFT_525308</name>
</gene>
<dbReference type="EMBL" id="MU005769">
    <property type="protein sequence ID" value="KAF2710341.1"/>
    <property type="molecule type" value="Genomic_DNA"/>
</dbReference>
<feature type="region of interest" description="Disordered" evidence="1">
    <location>
        <begin position="1"/>
        <end position="61"/>
    </location>
</feature>
<evidence type="ECO:0000313" key="3">
    <source>
        <dbReference type="EMBL" id="KAF2710341.1"/>
    </source>
</evidence>
<dbReference type="Proteomes" id="UP000799428">
    <property type="component" value="Unassembled WGS sequence"/>
</dbReference>
<dbReference type="AlphaFoldDB" id="A0A6G1KD21"/>
<proteinExistence type="predicted"/>
<sequence length="202" mass="23897">MAQPANNRSHNTPVEQSGYHTETEKKNNFPQTNETKYVAHAHTDAQLSEPEKDLLDDPPQISDGHIPLDEQLIKNQAVARVQDDLAEARYGYLDEYHNRRALLQENEWMQQREMWNESFYYAVCVILELGWFSVPCWWFCHAVVHVVIMANAPVYRPDLSREQLHALVDFFTSWTWLFTLPVVRWIWNDLARVRIEDRDIED</sequence>
<keyword evidence="2" id="KW-0812">Transmembrane</keyword>
<accession>A0A6G1KD21</accession>
<evidence type="ECO:0000313" key="4">
    <source>
        <dbReference type="Proteomes" id="UP000799428"/>
    </source>
</evidence>
<name>A0A6G1KD21_9PLEO</name>
<keyword evidence="2" id="KW-0472">Membrane</keyword>
<reference evidence="3" key="1">
    <citation type="journal article" date="2020" name="Stud. Mycol.">
        <title>101 Dothideomycetes genomes: a test case for predicting lifestyles and emergence of pathogens.</title>
        <authorList>
            <person name="Haridas S."/>
            <person name="Albert R."/>
            <person name="Binder M."/>
            <person name="Bloem J."/>
            <person name="Labutti K."/>
            <person name="Salamov A."/>
            <person name="Andreopoulos B."/>
            <person name="Baker S."/>
            <person name="Barry K."/>
            <person name="Bills G."/>
            <person name="Bluhm B."/>
            <person name="Cannon C."/>
            <person name="Castanera R."/>
            <person name="Culley D."/>
            <person name="Daum C."/>
            <person name="Ezra D."/>
            <person name="Gonzalez J."/>
            <person name="Henrissat B."/>
            <person name="Kuo A."/>
            <person name="Liang C."/>
            <person name="Lipzen A."/>
            <person name="Lutzoni F."/>
            <person name="Magnuson J."/>
            <person name="Mondo S."/>
            <person name="Nolan M."/>
            <person name="Ohm R."/>
            <person name="Pangilinan J."/>
            <person name="Park H.-J."/>
            <person name="Ramirez L."/>
            <person name="Alfaro M."/>
            <person name="Sun H."/>
            <person name="Tritt A."/>
            <person name="Yoshinaga Y."/>
            <person name="Zwiers L.-H."/>
            <person name="Turgeon B."/>
            <person name="Goodwin S."/>
            <person name="Spatafora J."/>
            <person name="Crous P."/>
            <person name="Grigoriev I."/>
        </authorList>
    </citation>
    <scope>NUCLEOTIDE SEQUENCE</scope>
    <source>
        <strain evidence="3">CBS 279.74</strain>
    </source>
</reference>
<evidence type="ECO:0000256" key="1">
    <source>
        <dbReference type="SAM" id="MobiDB-lite"/>
    </source>
</evidence>
<protein>
    <submittedName>
        <fullName evidence="3">Uncharacterized protein</fullName>
    </submittedName>
</protein>
<feature type="transmembrane region" description="Helical" evidence="2">
    <location>
        <begin position="164"/>
        <end position="187"/>
    </location>
</feature>
<feature type="transmembrane region" description="Helical" evidence="2">
    <location>
        <begin position="119"/>
        <end position="144"/>
    </location>
</feature>
<organism evidence="3 4">
    <name type="scientific">Pleomassaria siparia CBS 279.74</name>
    <dbReference type="NCBI Taxonomy" id="1314801"/>
    <lineage>
        <taxon>Eukaryota</taxon>
        <taxon>Fungi</taxon>
        <taxon>Dikarya</taxon>
        <taxon>Ascomycota</taxon>
        <taxon>Pezizomycotina</taxon>
        <taxon>Dothideomycetes</taxon>
        <taxon>Pleosporomycetidae</taxon>
        <taxon>Pleosporales</taxon>
        <taxon>Pleomassariaceae</taxon>
        <taxon>Pleomassaria</taxon>
    </lineage>
</organism>
<evidence type="ECO:0000256" key="2">
    <source>
        <dbReference type="SAM" id="Phobius"/>
    </source>
</evidence>